<dbReference type="Proteomes" id="UP001341840">
    <property type="component" value="Unassembled WGS sequence"/>
</dbReference>
<dbReference type="NCBIfam" id="TIGR01640">
    <property type="entry name" value="F_box_assoc_1"/>
    <property type="match status" value="1"/>
</dbReference>
<dbReference type="SUPFAM" id="SSF81383">
    <property type="entry name" value="F-box domain"/>
    <property type="match status" value="1"/>
</dbReference>
<dbReference type="PROSITE" id="PS50181">
    <property type="entry name" value="FBOX"/>
    <property type="match status" value="1"/>
</dbReference>
<dbReference type="InterPro" id="IPR050796">
    <property type="entry name" value="SCF_F-box_component"/>
</dbReference>
<dbReference type="PANTHER" id="PTHR31672">
    <property type="entry name" value="BNACNNG10540D PROTEIN"/>
    <property type="match status" value="1"/>
</dbReference>
<dbReference type="InterPro" id="IPR017451">
    <property type="entry name" value="F-box-assoc_interact_dom"/>
</dbReference>
<dbReference type="Gene3D" id="1.20.1280.50">
    <property type="match status" value="1"/>
</dbReference>
<comment type="caution">
    <text evidence="2">The sequence shown here is derived from an EMBL/GenBank/DDBJ whole genome shotgun (WGS) entry which is preliminary data.</text>
</comment>
<dbReference type="InterPro" id="IPR006527">
    <property type="entry name" value="F-box-assoc_dom_typ1"/>
</dbReference>
<dbReference type="InterPro" id="IPR001810">
    <property type="entry name" value="F-box_dom"/>
</dbReference>
<dbReference type="InterPro" id="IPR036047">
    <property type="entry name" value="F-box-like_dom_sf"/>
</dbReference>
<dbReference type="Pfam" id="PF07734">
    <property type="entry name" value="FBA_1"/>
    <property type="match status" value="1"/>
</dbReference>
<dbReference type="EMBL" id="JASCZI010061033">
    <property type="protein sequence ID" value="MED6137332.1"/>
    <property type="molecule type" value="Genomic_DNA"/>
</dbReference>
<protein>
    <recommendedName>
        <fullName evidence="1">F-box domain-containing protein</fullName>
    </recommendedName>
</protein>
<dbReference type="SMART" id="SM00256">
    <property type="entry name" value="FBOX"/>
    <property type="match status" value="1"/>
</dbReference>
<keyword evidence="3" id="KW-1185">Reference proteome</keyword>
<evidence type="ECO:0000313" key="3">
    <source>
        <dbReference type="Proteomes" id="UP001341840"/>
    </source>
</evidence>
<dbReference type="PANTHER" id="PTHR31672:SF13">
    <property type="entry name" value="F-BOX PROTEIN CPR30-LIKE"/>
    <property type="match status" value="1"/>
</dbReference>
<organism evidence="2 3">
    <name type="scientific">Stylosanthes scabra</name>
    <dbReference type="NCBI Taxonomy" id="79078"/>
    <lineage>
        <taxon>Eukaryota</taxon>
        <taxon>Viridiplantae</taxon>
        <taxon>Streptophyta</taxon>
        <taxon>Embryophyta</taxon>
        <taxon>Tracheophyta</taxon>
        <taxon>Spermatophyta</taxon>
        <taxon>Magnoliopsida</taxon>
        <taxon>eudicotyledons</taxon>
        <taxon>Gunneridae</taxon>
        <taxon>Pentapetalae</taxon>
        <taxon>rosids</taxon>
        <taxon>fabids</taxon>
        <taxon>Fabales</taxon>
        <taxon>Fabaceae</taxon>
        <taxon>Papilionoideae</taxon>
        <taxon>50 kb inversion clade</taxon>
        <taxon>dalbergioids sensu lato</taxon>
        <taxon>Dalbergieae</taxon>
        <taxon>Pterocarpus clade</taxon>
        <taxon>Stylosanthes</taxon>
    </lineage>
</organism>
<evidence type="ECO:0000313" key="2">
    <source>
        <dbReference type="EMBL" id="MED6137332.1"/>
    </source>
</evidence>
<feature type="domain" description="F-box" evidence="1">
    <location>
        <begin position="33"/>
        <end position="83"/>
    </location>
</feature>
<dbReference type="Pfam" id="PF00646">
    <property type="entry name" value="F-box"/>
    <property type="match status" value="1"/>
</dbReference>
<dbReference type="CDD" id="cd22157">
    <property type="entry name" value="F-box_AtFBW1-like"/>
    <property type="match status" value="1"/>
</dbReference>
<evidence type="ECO:0000259" key="1">
    <source>
        <dbReference type="PROSITE" id="PS50181"/>
    </source>
</evidence>
<reference evidence="2 3" key="1">
    <citation type="journal article" date="2023" name="Plants (Basel)">
        <title>Bridging the Gap: Combining Genomics and Transcriptomics Approaches to Understand Stylosanthes scabra, an Orphan Legume from the Brazilian Caatinga.</title>
        <authorList>
            <person name="Ferreira-Neto J.R.C."/>
            <person name="da Silva M.D."/>
            <person name="Binneck E."/>
            <person name="de Melo N.F."/>
            <person name="da Silva R.H."/>
            <person name="de Melo A.L.T.M."/>
            <person name="Pandolfi V."/>
            <person name="Bustamante F.O."/>
            <person name="Brasileiro-Vidal A.C."/>
            <person name="Benko-Iseppon A.M."/>
        </authorList>
    </citation>
    <scope>NUCLEOTIDE SEQUENCE [LARGE SCALE GENOMIC DNA]</scope>
    <source>
        <tissue evidence="2">Leaves</tissue>
    </source>
</reference>
<sequence length="430" mass="49263">MLKPRDYDESNRKPLTVTRNGIKRLLTSAVTPPQPLPVLPDELIAEILLRVPARNLLRLRSVCRSWKTLISSSQLSNKHVQRLIAVDPSLSDPRVAYNHPSWIYMNKKFGDFSVRSLVENPTEPTEVLRFEGRLCHHIIGSCNGLLCLLEGFFMNSRAILWNPCTGVASSPSLEIPDSSSVCGFGYDHVNDKYKLCKIQYRRQKMKPKPYRYTIKIFTFCPNPSWRTIQVQDVEDISSNKSIVGYRRGVFVPGTATLNWIRCWHDTTLDCFVHSLDLVKESFSEFSLPHKDPDNETILQELCVLRNCLAVCFEHRETGWSVWLMQEYGVTQSWTRFAVIPCHPLLSGDHLRPLCVWGTDVLVLVTSSSKIVLYNLDDGKFEFPLIDSSILEPTLDILAESSFHFHHESLVSPLYRRVLRSSSSQMRLIKP</sequence>
<proteinExistence type="predicted"/>
<accession>A0ABU6SLK9</accession>
<name>A0ABU6SLK9_9FABA</name>
<gene>
    <name evidence="2" type="ORF">PIB30_064023</name>
</gene>